<sequence>MSDTLCRRLQLNHIEGDILYPCRMKNQDTGLVAFRLSKGGNTKRDSIEVTDEQEMIRKVTTQGYKVRARTIEPVSQGGRTGLYTLGEQAIRDWTLND</sequence>
<name>A0A1A9EZ03_9GAMM</name>
<reference evidence="2" key="1">
    <citation type="submission" date="2016-05" db="EMBL/GenBank/DDBJ databases">
        <authorList>
            <person name="Baek K."/>
            <person name="Yang S.-J."/>
        </authorList>
    </citation>
    <scope>NUCLEOTIDE SEQUENCE [LARGE SCALE GENOMIC DNA]</scope>
    <source>
        <strain evidence="2">ST58-10</strain>
    </source>
</reference>
<organism evidence="1 2">
    <name type="scientific">Marinobacterium aestuarii</name>
    <dbReference type="NCBI Taxonomy" id="1821621"/>
    <lineage>
        <taxon>Bacteria</taxon>
        <taxon>Pseudomonadati</taxon>
        <taxon>Pseudomonadota</taxon>
        <taxon>Gammaproteobacteria</taxon>
        <taxon>Oceanospirillales</taxon>
        <taxon>Oceanospirillaceae</taxon>
        <taxon>Marinobacterium</taxon>
    </lineage>
</organism>
<accession>A0A1A9EZ03</accession>
<dbReference type="STRING" id="1821621.A8C75_11650"/>
<protein>
    <submittedName>
        <fullName evidence="1">Uncharacterized protein</fullName>
    </submittedName>
</protein>
<dbReference type="KEGG" id="mars:A8C75_11650"/>
<dbReference type="EMBL" id="CP015839">
    <property type="protein sequence ID" value="ANG63062.1"/>
    <property type="molecule type" value="Genomic_DNA"/>
</dbReference>
<gene>
    <name evidence="1" type="ORF">A8C75_11650</name>
</gene>
<keyword evidence="2" id="KW-1185">Reference proteome</keyword>
<evidence type="ECO:0000313" key="2">
    <source>
        <dbReference type="Proteomes" id="UP000078070"/>
    </source>
</evidence>
<proteinExistence type="predicted"/>
<evidence type="ECO:0000313" key="1">
    <source>
        <dbReference type="EMBL" id="ANG63062.1"/>
    </source>
</evidence>
<dbReference type="OrthoDB" id="7063927at2"/>
<dbReference type="RefSeq" id="WP_067382324.1">
    <property type="nucleotide sequence ID" value="NZ_CP015839.1"/>
</dbReference>
<reference evidence="1 2" key="2">
    <citation type="journal article" date="2018" name="Int. J. Syst. Evol. Microbiol.">
        <title>Marinobacterium aestuarii sp. nov., a benzene-degrading marine bacterium isolated from estuary sediment.</title>
        <authorList>
            <person name="Bae S.S."/>
            <person name="Jung J."/>
            <person name="Chung D."/>
            <person name="Baek K."/>
        </authorList>
    </citation>
    <scope>NUCLEOTIDE SEQUENCE [LARGE SCALE GENOMIC DNA]</scope>
    <source>
        <strain evidence="1 2">ST58-10</strain>
    </source>
</reference>
<dbReference type="Proteomes" id="UP000078070">
    <property type="component" value="Chromosome"/>
</dbReference>
<dbReference type="AlphaFoldDB" id="A0A1A9EZ03"/>